<reference evidence="2 3" key="1">
    <citation type="journal article" date="2024" name="BMC Genomics">
        <title>Genome assembly of redclaw crayfish (Cherax quadricarinatus) provides insights into its immune adaptation and hypoxia tolerance.</title>
        <authorList>
            <person name="Liu Z."/>
            <person name="Zheng J."/>
            <person name="Li H."/>
            <person name="Fang K."/>
            <person name="Wang S."/>
            <person name="He J."/>
            <person name="Zhou D."/>
            <person name="Weng S."/>
            <person name="Chi M."/>
            <person name="Gu Z."/>
            <person name="He J."/>
            <person name="Li F."/>
            <person name="Wang M."/>
        </authorList>
    </citation>
    <scope>NUCLEOTIDE SEQUENCE [LARGE SCALE GENOMIC DNA]</scope>
    <source>
        <strain evidence="2">ZL_2023a</strain>
    </source>
</reference>
<proteinExistence type="predicted"/>
<accession>A0AAW0X003</accession>
<evidence type="ECO:0000256" key="1">
    <source>
        <dbReference type="SAM" id="MobiDB-lite"/>
    </source>
</evidence>
<comment type="caution">
    <text evidence="2">The sequence shown here is derived from an EMBL/GenBank/DDBJ whole genome shotgun (WGS) entry which is preliminary data.</text>
</comment>
<organism evidence="2 3">
    <name type="scientific">Cherax quadricarinatus</name>
    <name type="common">Australian red claw crayfish</name>
    <dbReference type="NCBI Taxonomy" id="27406"/>
    <lineage>
        <taxon>Eukaryota</taxon>
        <taxon>Metazoa</taxon>
        <taxon>Ecdysozoa</taxon>
        <taxon>Arthropoda</taxon>
        <taxon>Crustacea</taxon>
        <taxon>Multicrustacea</taxon>
        <taxon>Malacostraca</taxon>
        <taxon>Eumalacostraca</taxon>
        <taxon>Eucarida</taxon>
        <taxon>Decapoda</taxon>
        <taxon>Pleocyemata</taxon>
        <taxon>Astacidea</taxon>
        <taxon>Parastacoidea</taxon>
        <taxon>Parastacidae</taxon>
        <taxon>Cherax</taxon>
    </lineage>
</organism>
<dbReference type="EMBL" id="JARKIK010000055">
    <property type="protein sequence ID" value="KAK8733024.1"/>
    <property type="molecule type" value="Genomic_DNA"/>
</dbReference>
<protein>
    <submittedName>
        <fullName evidence="2">Uncharacterized protein</fullName>
    </submittedName>
</protein>
<evidence type="ECO:0000313" key="3">
    <source>
        <dbReference type="Proteomes" id="UP001445076"/>
    </source>
</evidence>
<dbReference type="Proteomes" id="UP001445076">
    <property type="component" value="Unassembled WGS sequence"/>
</dbReference>
<feature type="region of interest" description="Disordered" evidence="1">
    <location>
        <begin position="137"/>
        <end position="157"/>
    </location>
</feature>
<keyword evidence="3" id="KW-1185">Reference proteome</keyword>
<dbReference type="AlphaFoldDB" id="A0AAW0X003"/>
<sequence>VVGMVSSVDDGSFGSCNGDLLTTSSRDSLLGPRSKPGEMLETFRGGSTTLPILGIQQLGDDIGRHVVLEGLRPLGTALSTSCSSFRSGIPMGSMGGATNMGHISMGGMSGMMATSGLINTPSTSSSHLLQVSLVPENVGQTRGQTPAPRGNEGVSVL</sequence>
<evidence type="ECO:0000313" key="2">
    <source>
        <dbReference type="EMBL" id="KAK8733024.1"/>
    </source>
</evidence>
<feature type="non-terminal residue" evidence="2">
    <location>
        <position position="1"/>
    </location>
</feature>
<gene>
    <name evidence="2" type="ORF">OTU49_006715</name>
</gene>
<name>A0AAW0X003_CHEQU</name>